<protein>
    <submittedName>
        <fullName evidence="3">Uncharacterized protein</fullName>
    </submittedName>
</protein>
<comment type="caution">
    <text evidence="3">The sequence shown here is derived from an EMBL/GenBank/DDBJ whole genome shotgun (WGS) entry which is preliminary data.</text>
</comment>
<proteinExistence type="predicted"/>
<gene>
    <name evidence="3" type="ORF">Nepgr_019536</name>
</gene>
<feature type="transmembrane region" description="Helical" evidence="2">
    <location>
        <begin position="20"/>
        <end position="43"/>
    </location>
</feature>
<name>A0AAD3SV90_NEPGR</name>
<organism evidence="3 4">
    <name type="scientific">Nepenthes gracilis</name>
    <name type="common">Slender pitcher plant</name>
    <dbReference type="NCBI Taxonomy" id="150966"/>
    <lineage>
        <taxon>Eukaryota</taxon>
        <taxon>Viridiplantae</taxon>
        <taxon>Streptophyta</taxon>
        <taxon>Embryophyta</taxon>
        <taxon>Tracheophyta</taxon>
        <taxon>Spermatophyta</taxon>
        <taxon>Magnoliopsida</taxon>
        <taxon>eudicotyledons</taxon>
        <taxon>Gunneridae</taxon>
        <taxon>Pentapetalae</taxon>
        <taxon>Caryophyllales</taxon>
        <taxon>Nepenthaceae</taxon>
        <taxon>Nepenthes</taxon>
    </lineage>
</organism>
<sequence length="107" mass="11957">MVISIYLRERRRLSVCLLDFFTMCEAVAPICGCAASTVFWIVVLCSAKLSGHCHRADTVALCWLQCAPGHRLMEILPWAIGRAPSPTFKPPHGKGVRDRKSSNVFRQ</sequence>
<evidence type="ECO:0000313" key="4">
    <source>
        <dbReference type="Proteomes" id="UP001279734"/>
    </source>
</evidence>
<feature type="region of interest" description="Disordered" evidence="1">
    <location>
        <begin position="85"/>
        <end position="107"/>
    </location>
</feature>
<dbReference type="EMBL" id="BSYO01000018">
    <property type="protein sequence ID" value="GMH17695.1"/>
    <property type="molecule type" value="Genomic_DNA"/>
</dbReference>
<keyword evidence="2" id="KW-0472">Membrane</keyword>
<reference evidence="3" key="1">
    <citation type="submission" date="2023-05" db="EMBL/GenBank/DDBJ databases">
        <title>Nepenthes gracilis genome sequencing.</title>
        <authorList>
            <person name="Fukushima K."/>
        </authorList>
    </citation>
    <scope>NUCLEOTIDE SEQUENCE</scope>
    <source>
        <strain evidence="3">SING2019-196</strain>
    </source>
</reference>
<dbReference type="Proteomes" id="UP001279734">
    <property type="component" value="Unassembled WGS sequence"/>
</dbReference>
<keyword evidence="4" id="KW-1185">Reference proteome</keyword>
<keyword evidence="2" id="KW-0812">Transmembrane</keyword>
<dbReference type="AlphaFoldDB" id="A0AAD3SV90"/>
<keyword evidence="2" id="KW-1133">Transmembrane helix</keyword>
<evidence type="ECO:0000256" key="2">
    <source>
        <dbReference type="SAM" id="Phobius"/>
    </source>
</evidence>
<evidence type="ECO:0000313" key="3">
    <source>
        <dbReference type="EMBL" id="GMH17695.1"/>
    </source>
</evidence>
<evidence type="ECO:0000256" key="1">
    <source>
        <dbReference type="SAM" id="MobiDB-lite"/>
    </source>
</evidence>
<accession>A0AAD3SV90</accession>